<evidence type="ECO:0000313" key="13">
    <source>
        <dbReference type="Proteomes" id="UP000502823"/>
    </source>
</evidence>
<dbReference type="GO" id="GO:0009395">
    <property type="term" value="P:phospholipid catabolic process"/>
    <property type="evidence" value="ECO:0007669"/>
    <property type="project" value="TreeGrafter"/>
</dbReference>
<keyword evidence="4 9" id="KW-0378">Hydrolase</keyword>
<dbReference type="InterPro" id="IPR001736">
    <property type="entry name" value="PLipase_D/transphosphatidylase"/>
</dbReference>
<dbReference type="Gene3D" id="2.30.29.30">
    <property type="entry name" value="Pleckstrin-homology domain (PH domain)/Phosphotyrosine-binding domain (PTB)"/>
    <property type="match status" value="1"/>
</dbReference>
<comment type="similarity">
    <text evidence="2 9">Belongs to the phospholipase D family.</text>
</comment>
<comment type="catalytic activity">
    <reaction evidence="1 9">
        <text>a 1,2-diacyl-sn-glycero-3-phosphocholine + H2O = a 1,2-diacyl-sn-glycero-3-phosphate + choline + H(+)</text>
        <dbReference type="Rhea" id="RHEA:14445"/>
        <dbReference type="ChEBI" id="CHEBI:15354"/>
        <dbReference type="ChEBI" id="CHEBI:15377"/>
        <dbReference type="ChEBI" id="CHEBI:15378"/>
        <dbReference type="ChEBI" id="CHEBI:57643"/>
        <dbReference type="ChEBI" id="CHEBI:58608"/>
        <dbReference type="EC" id="3.1.4.4"/>
    </reaction>
</comment>
<dbReference type="GO" id="GO:0012505">
    <property type="term" value="C:endomembrane system"/>
    <property type="evidence" value="ECO:0007669"/>
    <property type="project" value="UniProtKB-SubCell"/>
</dbReference>
<dbReference type="CDD" id="cd09138">
    <property type="entry name" value="PLDc_vPLD1_2_yPLD_like_1"/>
    <property type="match status" value="1"/>
</dbReference>
<dbReference type="FunFam" id="3.30.870.10:FF:000036">
    <property type="entry name" value="Phospholipase"/>
    <property type="match status" value="1"/>
</dbReference>
<dbReference type="Pfam" id="PF00614">
    <property type="entry name" value="PLDc"/>
    <property type="match status" value="1"/>
</dbReference>
<keyword evidence="5 9" id="KW-0442">Lipid degradation</keyword>
<dbReference type="EC" id="3.1.4.4" evidence="9"/>
<dbReference type="Pfam" id="PF13091">
    <property type="entry name" value="PLDc_2"/>
    <property type="match status" value="1"/>
</dbReference>
<dbReference type="InterPro" id="IPR011993">
    <property type="entry name" value="PH-like_dom_sf"/>
</dbReference>
<dbReference type="PROSITE" id="PS50035">
    <property type="entry name" value="PLD"/>
    <property type="match status" value="2"/>
</dbReference>
<evidence type="ECO:0000256" key="5">
    <source>
        <dbReference type="ARBA" id="ARBA00022963"/>
    </source>
</evidence>
<reference evidence="13" key="1">
    <citation type="submission" date="2020-01" db="EMBL/GenBank/DDBJ databases">
        <title>Draft genome sequence of the Termite Coptotermes fromosanus.</title>
        <authorList>
            <person name="Itakura S."/>
            <person name="Yosikawa Y."/>
            <person name="Umezawa K."/>
        </authorList>
    </citation>
    <scope>NUCLEOTIDE SEQUENCE [LARGE SCALE GENOMIC DNA]</scope>
</reference>
<dbReference type="GO" id="GO:0060627">
    <property type="term" value="P:regulation of vesicle-mediated transport"/>
    <property type="evidence" value="ECO:0007669"/>
    <property type="project" value="TreeGrafter"/>
</dbReference>
<protein>
    <recommendedName>
        <fullName evidence="9">Phospholipase</fullName>
        <ecNumber evidence="9">3.1.4.4</ecNumber>
    </recommendedName>
</protein>
<keyword evidence="7" id="KW-0449">Lipoprotein</keyword>
<dbReference type="SMART" id="SM00312">
    <property type="entry name" value="PX"/>
    <property type="match status" value="1"/>
</dbReference>
<evidence type="ECO:0000259" key="11">
    <source>
        <dbReference type="PROSITE" id="PS50195"/>
    </source>
</evidence>
<evidence type="ECO:0000256" key="2">
    <source>
        <dbReference type="ARBA" id="ARBA00008664"/>
    </source>
</evidence>
<dbReference type="InterPro" id="IPR015679">
    <property type="entry name" value="PLipase_D_fam"/>
</dbReference>
<gene>
    <name evidence="12" type="ORF">Cfor_04613</name>
</gene>
<dbReference type="Proteomes" id="UP000502823">
    <property type="component" value="Unassembled WGS sequence"/>
</dbReference>
<dbReference type="SMART" id="SM00155">
    <property type="entry name" value="PLDc"/>
    <property type="match status" value="2"/>
</dbReference>
<evidence type="ECO:0000256" key="4">
    <source>
        <dbReference type="ARBA" id="ARBA00022801"/>
    </source>
</evidence>
<dbReference type="FunFam" id="2.30.29.30:FF:000351">
    <property type="entry name" value="Phospholipase"/>
    <property type="match status" value="1"/>
</dbReference>
<dbReference type="CDD" id="cd06895">
    <property type="entry name" value="PX_PLD"/>
    <property type="match status" value="1"/>
</dbReference>
<comment type="subcellular location">
    <subcellularLocation>
        <location evidence="8">Endomembrane system</location>
        <topology evidence="8">Lipid-anchor</topology>
    </subcellularLocation>
</comment>
<dbReference type="PANTHER" id="PTHR18896:SF76">
    <property type="entry name" value="PHOSPHOLIPASE"/>
    <property type="match status" value="1"/>
</dbReference>
<dbReference type="SUPFAM" id="SSF56024">
    <property type="entry name" value="Phospholipase D/nuclease"/>
    <property type="match status" value="2"/>
</dbReference>
<dbReference type="InterPro" id="IPR016555">
    <property type="entry name" value="PLipase_D_euk"/>
</dbReference>
<dbReference type="OrthoDB" id="14911at2759"/>
<dbReference type="CDD" id="cd01254">
    <property type="entry name" value="PH_PLD"/>
    <property type="match status" value="1"/>
</dbReference>
<feature type="domain" description="PLD phosphodiesterase" evidence="10">
    <location>
        <begin position="438"/>
        <end position="465"/>
    </location>
</feature>
<accession>A0A6L2PFH5</accession>
<evidence type="ECO:0000313" key="12">
    <source>
        <dbReference type="EMBL" id="GFG31116.1"/>
    </source>
</evidence>
<keyword evidence="6" id="KW-0443">Lipid metabolism</keyword>
<dbReference type="EMBL" id="BLKM01000280">
    <property type="protein sequence ID" value="GFG31116.1"/>
    <property type="molecule type" value="Genomic_DNA"/>
</dbReference>
<dbReference type="Gene3D" id="3.30.1520.10">
    <property type="entry name" value="Phox-like domain"/>
    <property type="match status" value="1"/>
</dbReference>
<comment type="caution">
    <text evidence="12">The sequence shown here is derived from an EMBL/GenBank/DDBJ whole genome shotgun (WGS) entry which is preliminary data.</text>
</comment>
<dbReference type="InterPro" id="IPR001683">
    <property type="entry name" value="PX_dom"/>
</dbReference>
<dbReference type="InterPro" id="IPR025202">
    <property type="entry name" value="PLD-like_dom"/>
</dbReference>
<evidence type="ECO:0000256" key="7">
    <source>
        <dbReference type="ARBA" id="ARBA00023288"/>
    </source>
</evidence>
<evidence type="ECO:0000259" key="10">
    <source>
        <dbReference type="PROSITE" id="PS50035"/>
    </source>
</evidence>
<keyword evidence="3" id="KW-0677">Repeat</keyword>
<evidence type="ECO:0000256" key="3">
    <source>
        <dbReference type="ARBA" id="ARBA00022737"/>
    </source>
</evidence>
<evidence type="ECO:0000256" key="9">
    <source>
        <dbReference type="PIRNR" id="PIRNR009376"/>
    </source>
</evidence>
<dbReference type="SUPFAM" id="SSF64268">
    <property type="entry name" value="PX domain"/>
    <property type="match status" value="1"/>
</dbReference>
<organism evidence="12 13">
    <name type="scientific">Coptotermes formosanus</name>
    <name type="common">Formosan subterranean termite</name>
    <dbReference type="NCBI Taxonomy" id="36987"/>
    <lineage>
        <taxon>Eukaryota</taxon>
        <taxon>Metazoa</taxon>
        <taxon>Ecdysozoa</taxon>
        <taxon>Arthropoda</taxon>
        <taxon>Hexapoda</taxon>
        <taxon>Insecta</taxon>
        <taxon>Pterygota</taxon>
        <taxon>Neoptera</taxon>
        <taxon>Polyneoptera</taxon>
        <taxon>Dictyoptera</taxon>
        <taxon>Blattodea</taxon>
        <taxon>Blattoidea</taxon>
        <taxon>Termitoidae</taxon>
        <taxon>Rhinotermitidae</taxon>
        <taxon>Coptotermes</taxon>
    </lineage>
</organism>
<dbReference type="InParanoid" id="A0A6L2PFH5"/>
<dbReference type="PIRSF" id="PIRSF009376">
    <property type="entry name" value="Phospholipase_D_euk"/>
    <property type="match status" value="1"/>
</dbReference>
<feature type="domain" description="PX" evidence="11">
    <location>
        <begin position="35"/>
        <end position="176"/>
    </location>
</feature>
<dbReference type="GO" id="GO:0006654">
    <property type="term" value="P:phosphatidic acid biosynthetic process"/>
    <property type="evidence" value="ECO:0007669"/>
    <property type="project" value="InterPro"/>
</dbReference>
<dbReference type="PROSITE" id="PS50195">
    <property type="entry name" value="PX"/>
    <property type="match status" value="1"/>
</dbReference>
<dbReference type="Pfam" id="PF00787">
    <property type="entry name" value="PX"/>
    <property type="match status" value="1"/>
</dbReference>
<dbReference type="FunCoup" id="A0A6L2PFH5">
    <property type="interactions" value="955"/>
</dbReference>
<proteinExistence type="inferred from homology"/>
<dbReference type="AlphaFoldDB" id="A0A6L2PFH5"/>
<dbReference type="GO" id="GO:0035091">
    <property type="term" value="F:phosphatidylinositol binding"/>
    <property type="evidence" value="ECO:0007669"/>
    <property type="project" value="InterPro"/>
</dbReference>
<keyword evidence="13" id="KW-1185">Reference proteome</keyword>
<dbReference type="GO" id="GO:0004630">
    <property type="term" value="F:phospholipase D activity"/>
    <property type="evidence" value="ECO:0007669"/>
    <property type="project" value="UniProtKB-UniRule"/>
</dbReference>
<dbReference type="PANTHER" id="PTHR18896">
    <property type="entry name" value="PHOSPHOLIPASE D"/>
    <property type="match status" value="1"/>
</dbReference>
<name>A0A6L2PFH5_COPFO</name>
<evidence type="ECO:0000256" key="1">
    <source>
        <dbReference type="ARBA" id="ARBA00000798"/>
    </source>
</evidence>
<sequence>MTIMLKGTAVRFSVIHEPPLGFKAQKGRVFIPGQDISVQITGYERNVTTHLLNPNLYTIELKHGDFSWTIKKRYKHIQHLHQQLKLFRASLNIPFPTRAHRERRSSFRMVYRGSKLKSKNKGALPRFPSTPEALVPYENMEQRLRQLERYLQNLLQINLYRNHHETVSFLEVSHLSFVRELGMKGKEGLIQKRTGSAQRGRVGCNFCGLLDNYICVRCGYLCSDLCGTWRKRWLFVKDTYVGYINPKDGVVKNIMLFDSGFEVSSSMYATGLSHGLQIATLSSQIVIKCWTKRKQNEWLTYLKDVASHQAQGFVQKNRFNSFAPERLSMDASWFVDGSSYMNAVADALEVAKEEIFIADWWLSPEIYLKRPFVGSDYWRLDKILQRKAEAGVKVFVLLYKEVEVALGINSYYSKQCLVAAHHNIKVLRHPDHAKVGVFLWAHHEKIVVVDQTYAFIGGLDLCYGRWDDHEHRLTDLGSVSQMLDLFLPYSKTNTSSHPTANTCQPHTVMHLAMATNTVVGALSTSQTTLNSKGDDCCELPSHESQTPPTIEVACTDNIKCNTPPTERRSLIEKVREKTETAKQRGKQWVHWLTPNIESDDTTVTDEGDNNNTGTKEPAAVLASSGMVHDGGVDEGNGHKVEEVSSATKLSELSGMPKYWIGKDYTNFIVKDFTNLDLPYQDQVDRKTTPRMPWHDVGALVVGAAARDVARHFIQRWNAVKLEKAKLNMSYPYLLPKSYDDTGPCPPISDTPSHRVKCQILRSVSCWSAGFLDAETLDESIHEAYIDAITKAKHYVYIENQFFISLAQRNTSVHNHICETLCRRIVTELIYVHSKLLIVDDHLVICGSANINDRSMLGKRDSEIAVIVEDMEFEPGVMDGAEYQCGKYAGSLRKHIFREHLGQLQTDVQQDDSTGVKDPVSEHFYRNVWQRTSTQNTQIYEEVFRCIPTDSVTDFPSLRRYQEGQQLCYSDPSMAKQKLEDVQGHLVDLPLEFLHSEPLMPAAMTVQGMMPTALWT</sequence>
<evidence type="ECO:0000256" key="8">
    <source>
        <dbReference type="ARBA" id="ARBA00037868"/>
    </source>
</evidence>
<feature type="domain" description="PLD phosphodiesterase" evidence="10">
    <location>
        <begin position="827"/>
        <end position="854"/>
    </location>
</feature>
<evidence type="ECO:0000256" key="6">
    <source>
        <dbReference type="ARBA" id="ARBA00023098"/>
    </source>
</evidence>
<dbReference type="InterPro" id="IPR036871">
    <property type="entry name" value="PX_dom_sf"/>
</dbReference>
<dbReference type="Gene3D" id="3.30.870.10">
    <property type="entry name" value="Endonuclease Chain A"/>
    <property type="match status" value="4"/>
</dbReference>
<dbReference type="SUPFAM" id="SSF50729">
    <property type="entry name" value="PH domain-like"/>
    <property type="match status" value="1"/>
</dbReference>
<dbReference type="GO" id="GO:0035556">
    <property type="term" value="P:intracellular signal transduction"/>
    <property type="evidence" value="ECO:0007669"/>
    <property type="project" value="InterPro"/>
</dbReference>